<dbReference type="EMBL" id="SZYD01000004">
    <property type="protein sequence ID" value="KAD6454326.1"/>
    <property type="molecule type" value="Genomic_DNA"/>
</dbReference>
<comment type="similarity">
    <text evidence="1">Belongs to the leguminous lectin family.</text>
</comment>
<feature type="domain" description="Legume lectin" evidence="5">
    <location>
        <begin position="88"/>
        <end position="187"/>
    </location>
</feature>
<keyword evidence="2" id="KW-0430">Lectin</keyword>
<evidence type="ECO:0000256" key="1">
    <source>
        <dbReference type="ARBA" id="ARBA00007606"/>
    </source>
</evidence>
<evidence type="ECO:0000256" key="3">
    <source>
        <dbReference type="SAM" id="MobiDB-lite"/>
    </source>
</evidence>
<sequence>MNTTKQPSANLLLILTFFLQSPPSSPIDYIINSFNSERALYPQKSPPKTTRHLSPSRAPSSSPWNPQTTFFRATDMYSSSSLSPGSPIQIQLKILKLFSKSIDGNSSNHVFRVEIHVFRNEKFRDIDANHVGIDVNSLTFVNSSTAWYYADDQDGEFRILQLNSGNYHVWIDYEDFMINVTMAPVGVKSLPGF</sequence>
<evidence type="ECO:0000256" key="2">
    <source>
        <dbReference type="ARBA" id="ARBA00022734"/>
    </source>
</evidence>
<dbReference type="GO" id="GO:0030246">
    <property type="term" value="F:carbohydrate binding"/>
    <property type="evidence" value="ECO:0007669"/>
    <property type="project" value="UniProtKB-KW"/>
</dbReference>
<accession>A0A5N6PK76</accession>
<evidence type="ECO:0000313" key="7">
    <source>
        <dbReference type="Proteomes" id="UP000326396"/>
    </source>
</evidence>
<dbReference type="AlphaFoldDB" id="A0A5N6PK76"/>
<keyword evidence="4" id="KW-0732">Signal</keyword>
<dbReference type="SUPFAM" id="SSF49899">
    <property type="entry name" value="Concanavalin A-like lectins/glucanases"/>
    <property type="match status" value="1"/>
</dbReference>
<dbReference type="InterPro" id="IPR050258">
    <property type="entry name" value="Leguminous_Lectin"/>
</dbReference>
<gene>
    <name evidence="6" type="ORF">E3N88_09032</name>
</gene>
<keyword evidence="7" id="KW-1185">Reference proteome</keyword>
<name>A0A5N6PK76_9ASTR</name>
<dbReference type="OrthoDB" id="543442at2759"/>
<protein>
    <recommendedName>
        <fullName evidence="5">Legume lectin domain-containing protein</fullName>
    </recommendedName>
</protein>
<dbReference type="Pfam" id="PF00139">
    <property type="entry name" value="Lectin_legB"/>
    <property type="match status" value="1"/>
</dbReference>
<proteinExistence type="inferred from homology"/>
<evidence type="ECO:0000259" key="5">
    <source>
        <dbReference type="Pfam" id="PF00139"/>
    </source>
</evidence>
<evidence type="ECO:0000256" key="4">
    <source>
        <dbReference type="SAM" id="SignalP"/>
    </source>
</evidence>
<feature type="signal peptide" evidence="4">
    <location>
        <begin position="1"/>
        <end position="26"/>
    </location>
</feature>
<comment type="caution">
    <text evidence="6">The sequence shown here is derived from an EMBL/GenBank/DDBJ whole genome shotgun (WGS) entry which is preliminary data.</text>
</comment>
<dbReference type="InterPro" id="IPR013320">
    <property type="entry name" value="ConA-like_dom_sf"/>
</dbReference>
<feature type="chain" id="PRO_5024425277" description="Legume lectin domain-containing protein" evidence="4">
    <location>
        <begin position="27"/>
        <end position="193"/>
    </location>
</feature>
<organism evidence="6 7">
    <name type="scientific">Mikania micrantha</name>
    <name type="common">bitter vine</name>
    <dbReference type="NCBI Taxonomy" id="192012"/>
    <lineage>
        <taxon>Eukaryota</taxon>
        <taxon>Viridiplantae</taxon>
        <taxon>Streptophyta</taxon>
        <taxon>Embryophyta</taxon>
        <taxon>Tracheophyta</taxon>
        <taxon>Spermatophyta</taxon>
        <taxon>Magnoliopsida</taxon>
        <taxon>eudicotyledons</taxon>
        <taxon>Gunneridae</taxon>
        <taxon>Pentapetalae</taxon>
        <taxon>asterids</taxon>
        <taxon>campanulids</taxon>
        <taxon>Asterales</taxon>
        <taxon>Asteraceae</taxon>
        <taxon>Asteroideae</taxon>
        <taxon>Heliantheae alliance</taxon>
        <taxon>Eupatorieae</taxon>
        <taxon>Mikania</taxon>
    </lineage>
</organism>
<dbReference type="PANTHER" id="PTHR32401:SF50">
    <property type="entry name" value="OS07G0133000 PROTEIN"/>
    <property type="match status" value="1"/>
</dbReference>
<evidence type="ECO:0000313" key="6">
    <source>
        <dbReference type="EMBL" id="KAD6454326.1"/>
    </source>
</evidence>
<dbReference type="Proteomes" id="UP000326396">
    <property type="component" value="Linkage Group LG12"/>
</dbReference>
<feature type="region of interest" description="Disordered" evidence="3">
    <location>
        <begin position="41"/>
        <end position="65"/>
    </location>
</feature>
<dbReference type="Gene3D" id="2.60.120.200">
    <property type="match status" value="1"/>
</dbReference>
<dbReference type="PANTHER" id="PTHR32401">
    <property type="entry name" value="CONCANAVALIN A-LIKE LECTIN FAMILY PROTEIN"/>
    <property type="match status" value="1"/>
</dbReference>
<dbReference type="InterPro" id="IPR001220">
    <property type="entry name" value="Legume_lectin_dom"/>
</dbReference>
<reference evidence="6 7" key="1">
    <citation type="submission" date="2019-05" db="EMBL/GenBank/DDBJ databases">
        <title>Mikania micrantha, genome provides insights into the molecular mechanism of rapid growth.</title>
        <authorList>
            <person name="Liu B."/>
        </authorList>
    </citation>
    <scope>NUCLEOTIDE SEQUENCE [LARGE SCALE GENOMIC DNA]</scope>
    <source>
        <strain evidence="6">NLD-2019</strain>
        <tissue evidence="6">Leaf</tissue>
    </source>
</reference>